<dbReference type="GO" id="GO:0006457">
    <property type="term" value="P:protein folding"/>
    <property type="evidence" value="ECO:0007669"/>
    <property type="project" value="InterPro"/>
</dbReference>
<name>A0A644TUA4_9ZZZZ</name>
<dbReference type="GO" id="GO:0000774">
    <property type="term" value="F:adenyl-nucleotide exchange factor activity"/>
    <property type="evidence" value="ECO:0007669"/>
    <property type="project" value="InterPro"/>
</dbReference>
<feature type="region of interest" description="Disordered" evidence="3">
    <location>
        <begin position="241"/>
        <end position="269"/>
    </location>
</feature>
<gene>
    <name evidence="4" type="primary">grpE_9</name>
    <name evidence="4" type="ORF">SDC9_16323</name>
</gene>
<feature type="compositionally biased region" description="Polar residues" evidence="3">
    <location>
        <begin position="62"/>
        <end position="75"/>
    </location>
</feature>
<sequence>MSKHRHDSESSKDRNVNPTAAQDQAGTSAQRPPPDSQTPPGQPAGSFGQTGPHGQAEGDSKFSGSPGQTPGSSATPDLADELEAVRKENAALKAEIEELNAKYLRKLAEEVNFRKRMLREKEDGQKYALSSILADLVPILDDFDRGMKAASGAHSFEQLQEGMVLVQRQLSQMLENKYALKRFDSAGNPFDPTMHEALFAEPADVDEAVVSEEYLPGYMHHERVLRSAKVRVKIPNGVKKDVAQDAAFGGEPGDKPTAGQRPEEGAGQD</sequence>
<dbReference type="HAMAP" id="MF_01151">
    <property type="entry name" value="GrpE"/>
    <property type="match status" value="1"/>
</dbReference>
<dbReference type="EMBL" id="VSSQ01000053">
    <property type="protein sequence ID" value="MPL70566.1"/>
    <property type="molecule type" value="Genomic_DNA"/>
</dbReference>
<dbReference type="PRINTS" id="PR00773">
    <property type="entry name" value="GRPEPROTEIN"/>
</dbReference>
<comment type="caution">
    <text evidence="4">The sequence shown here is derived from an EMBL/GenBank/DDBJ whole genome shotgun (WGS) entry which is preliminary data.</text>
</comment>
<evidence type="ECO:0000256" key="1">
    <source>
        <dbReference type="ARBA" id="ARBA00009054"/>
    </source>
</evidence>
<evidence type="ECO:0000256" key="3">
    <source>
        <dbReference type="SAM" id="MobiDB-lite"/>
    </source>
</evidence>
<dbReference type="PANTHER" id="PTHR21237:SF23">
    <property type="entry name" value="GRPE PROTEIN HOMOLOG, MITOCHONDRIAL"/>
    <property type="match status" value="1"/>
</dbReference>
<dbReference type="AlphaFoldDB" id="A0A644TUA4"/>
<dbReference type="CDD" id="cd00446">
    <property type="entry name" value="GrpE"/>
    <property type="match status" value="1"/>
</dbReference>
<feature type="compositionally biased region" description="Basic and acidic residues" evidence="3">
    <location>
        <begin position="1"/>
        <end position="15"/>
    </location>
</feature>
<dbReference type="InterPro" id="IPR013805">
    <property type="entry name" value="GrpE_CC"/>
</dbReference>
<reference evidence="4" key="1">
    <citation type="submission" date="2019-08" db="EMBL/GenBank/DDBJ databases">
        <authorList>
            <person name="Kucharzyk K."/>
            <person name="Murdoch R.W."/>
            <person name="Higgins S."/>
            <person name="Loffler F."/>
        </authorList>
    </citation>
    <scope>NUCLEOTIDE SEQUENCE</scope>
</reference>
<dbReference type="InterPro" id="IPR009012">
    <property type="entry name" value="GrpE_head"/>
</dbReference>
<dbReference type="Gene3D" id="2.30.22.10">
    <property type="entry name" value="Head domain of nucleotide exchange factor GrpE"/>
    <property type="match status" value="1"/>
</dbReference>
<dbReference type="Pfam" id="PF01025">
    <property type="entry name" value="GrpE"/>
    <property type="match status" value="1"/>
</dbReference>
<evidence type="ECO:0000313" key="4">
    <source>
        <dbReference type="EMBL" id="MPL70566.1"/>
    </source>
</evidence>
<feature type="region of interest" description="Disordered" evidence="3">
    <location>
        <begin position="1"/>
        <end position="82"/>
    </location>
</feature>
<dbReference type="PANTHER" id="PTHR21237">
    <property type="entry name" value="GRPE PROTEIN"/>
    <property type="match status" value="1"/>
</dbReference>
<dbReference type="SUPFAM" id="SSF51064">
    <property type="entry name" value="Head domain of nucleotide exchange factor GrpE"/>
    <property type="match status" value="1"/>
</dbReference>
<organism evidence="4">
    <name type="scientific">bioreactor metagenome</name>
    <dbReference type="NCBI Taxonomy" id="1076179"/>
    <lineage>
        <taxon>unclassified sequences</taxon>
        <taxon>metagenomes</taxon>
        <taxon>ecological metagenomes</taxon>
    </lineage>
</organism>
<dbReference type="SUPFAM" id="SSF58014">
    <property type="entry name" value="Coiled-coil domain of nucleotide exchange factor GrpE"/>
    <property type="match status" value="1"/>
</dbReference>
<dbReference type="GO" id="GO:0042803">
    <property type="term" value="F:protein homodimerization activity"/>
    <property type="evidence" value="ECO:0007669"/>
    <property type="project" value="InterPro"/>
</dbReference>
<dbReference type="PROSITE" id="PS01071">
    <property type="entry name" value="GRPE"/>
    <property type="match status" value="1"/>
</dbReference>
<accession>A0A644TUA4</accession>
<proteinExistence type="inferred from homology"/>
<comment type="similarity">
    <text evidence="1">Belongs to the GrpE family.</text>
</comment>
<dbReference type="GO" id="GO:0051087">
    <property type="term" value="F:protein-folding chaperone binding"/>
    <property type="evidence" value="ECO:0007669"/>
    <property type="project" value="InterPro"/>
</dbReference>
<dbReference type="GO" id="GO:0051082">
    <property type="term" value="F:unfolded protein binding"/>
    <property type="evidence" value="ECO:0007669"/>
    <property type="project" value="TreeGrafter"/>
</dbReference>
<dbReference type="Gene3D" id="3.90.20.20">
    <property type="match status" value="1"/>
</dbReference>
<evidence type="ECO:0000256" key="2">
    <source>
        <dbReference type="ARBA" id="ARBA00023186"/>
    </source>
</evidence>
<protein>
    <submittedName>
        <fullName evidence="4">Protein GrpE</fullName>
    </submittedName>
</protein>
<feature type="compositionally biased region" description="Pro residues" evidence="3">
    <location>
        <begin position="31"/>
        <end position="42"/>
    </location>
</feature>
<keyword evidence="2" id="KW-0143">Chaperone</keyword>
<feature type="compositionally biased region" description="Polar residues" evidence="3">
    <location>
        <begin position="16"/>
        <end position="29"/>
    </location>
</feature>
<dbReference type="InterPro" id="IPR000740">
    <property type="entry name" value="GrpE"/>
</dbReference>